<dbReference type="SMART" id="SM00353">
    <property type="entry name" value="HLH"/>
    <property type="match status" value="1"/>
</dbReference>
<dbReference type="SUPFAM" id="SSF47459">
    <property type="entry name" value="HLH, helix-loop-helix DNA-binding domain"/>
    <property type="match status" value="1"/>
</dbReference>
<proteinExistence type="predicted"/>
<dbReference type="Gene3D" id="4.10.280.10">
    <property type="entry name" value="Helix-loop-helix DNA-binding domain"/>
    <property type="match status" value="1"/>
</dbReference>
<dbReference type="GO" id="GO:0061564">
    <property type="term" value="P:axon development"/>
    <property type="evidence" value="ECO:0007669"/>
    <property type="project" value="TreeGrafter"/>
</dbReference>
<evidence type="ECO:0000313" key="3">
    <source>
        <dbReference type="EMBL" id="GIY86054.1"/>
    </source>
</evidence>
<reference evidence="3 4" key="1">
    <citation type="submission" date="2021-06" db="EMBL/GenBank/DDBJ databases">
        <title>Caerostris darwini draft genome.</title>
        <authorList>
            <person name="Kono N."/>
            <person name="Arakawa K."/>
        </authorList>
    </citation>
    <scope>NUCLEOTIDE SEQUENCE [LARGE SCALE GENOMIC DNA]</scope>
</reference>
<feature type="region of interest" description="Disordered" evidence="1">
    <location>
        <begin position="58"/>
        <end position="110"/>
    </location>
</feature>
<accession>A0AAV4WW77</accession>
<dbReference type="GO" id="GO:0046983">
    <property type="term" value="F:protein dimerization activity"/>
    <property type="evidence" value="ECO:0007669"/>
    <property type="project" value="InterPro"/>
</dbReference>
<dbReference type="GO" id="GO:0045944">
    <property type="term" value="P:positive regulation of transcription by RNA polymerase II"/>
    <property type="evidence" value="ECO:0007669"/>
    <property type="project" value="TreeGrafter"/>
</dbReference>
<dbReference type="Pfam" id="PF00010">
    <property type="entry name" value="HLH"/>
    <property type="match status" value="1"/>
</dbReference>
<evidence type="ECO:0000259" key="2">
    <source>
        <dbReference type="PROSITE" id="PS50888"/>
    </source>
</evidence>
<dbReference type="InterPro" id="IPR011598">
    <property type="entry name" value="bHLH_dom"/>
</dbReference>
<dbReference type="InterPro" id="IPR036638">
    <property type="entry name" value="HLH_DNA-bd_sf"/>
</dbReference>
<gene>
    <name evidence="3" type="ORF">CDAR_601361</name>
</gene>
<dbReference type="EMBL" id="BPLQ01015128">
    <property type="protein sequence ID" value="GIY86054.1"/>
    <property type="molecule type" value="Genomic_DNA"/>
</dbReference>
<feature type="domain" description="BHLH" evidence="2">
    <location>
        <begin position="164"/>
        <end position="216"/>
    </location>
</feature>
<dbReference type="PANTHER" id="PTHR19290:SF163">
    <property type="entry name" value="BASIC HELIX-LOOP-HELIX NEURAL TRANSCRIPTION FACTOR TAP"/>
    <property type="match status" value="1"/>
</dbReference>
<name>A0AAV4WW77_9ARAC</name>
<dbReference type="AlphaFoldDB" id="A0AAV4WW77"/>
<protein>
    <recommendedName>
        <fullName evidence="2">BHLH domain-containing protein</fullName>
    </recommendedName>
</protein>
<keyword evidence="4" id="KW-1185">Reference proteome</keyword>
<dbReference type="PANTHER" id="PTHR19290">
    <property type="entry name" value="BASIC HELIX-LOOP-HELIX PROTEIN NEUROGENIN-RELATED"/>
    <property type="match status" value="1"/>
</dbReference>
<organism evidence="3 4">
    <name type="scientific">Caerostris darwini</name>
    <dbReference type="NCBI Taxonomy" id="1538125"/>
    <lineage>
        <taxon>Eukaryota</taxon>
        <taxon>Metazoa</taxon>
        <taxon>Ecdysozoa</taxon>
        <taxon>Arthropoda</taxon>
        <taxon>Chelicerata</taxon>
        <taxon>Arachnida</taxon>
        <taxon>Araneae</taxon>
        <taxon>Araneomorphae</taxon>
        <taxon>Entelegynae</taxon>
        <taxon>Araneoidea</taxon>
        <taxon>Araneidae</taxon>
        <taxon>Caerostris</taxon>
    </lineage>
</organism>
<dbReference type="GO" id="GO:0005634">
    <property type="term" value="C:nucleus"/>
    <property type="evidence" value="ECO:0007669"/>
    <property type="project" value="TreeGrafter"/>
</dbReference>
<dbReference type="GO" id="GO:0070888">
    <property type="term" value="F:E-box binding"/>
    <property type="evidence" value="ECO:0007669"/>
    <property type="project" value="TreeGrafter"/>
</dbReference>
<feature type="compositionally biased region" description="Basic residues" evidence="1">
    <location>
        <begin position="100"/>
        <end position="110"/>
    </location>
</feature>
<feature type="compositionally biased region" description="Basic and acidic residues" evidence="1">
    <location>
        <begin position="65"/>
        <end position="92"/>
    </location>
</feature>
<evidence type="ECO:0000313" key="4">
    <source>
        <dbReference type="Proteomes" id="UP001054837"/>
    </source>
</evidence>
<sequence>MDLESSFDRETFKFEYDSMFDELLIVDLEADFSFQVDPHAWCVDPSAWRMDPAFAIESETETESSEEKMFLPTKEDTDSSSKNEPSSERDSTSEAEMVPKKKKRAKRAAKKKKKIAKEVLFEKPEPEISMSIQWLEPNRIFKFYRSAQRQLRLTKKPRRANKQLRRLASNERERERNQTMIHAFHSLQDVLPENMGSRERSKLETLIMAKNYIMSLTNVICIIKHIPFRYDLFNEDPLAGDSTTDGSQMMDN</sequence>
<dbReference type="GO" id="GO:0000981">
    <property type="term" value="F:DNA-binding transcription factor activity, RNA polymerase II-specific"/>
    <property type="evidence" value="ECO:0007669"/>
    <property type="project" value="TreeGrafter"/>
</dbReference>
<dbReference type="InterPro" id="IPR050359">
    <property type="entry name" value="bHLH_transcription_factors"/>
</dbReference>
<evidence type="ECO:0000256" key="1">
    <source>
        <dbReference type="SAM" id="MobiDB-lite"/>
    </source>
</evidence>
<dbReference type="PROSITE" id="PS50888">
    <property type="entry name" value="BHLH"/>
    <property type="match status" value="1"/>
</dbReference>
<dbReference type="Proteomes" id="UP001054837">
    <property type="component" value="Unassembled WGS sequence"/>
</dbReference>
<comment type="caution">
    <text evidence="3">The sequence shown here is derived from an EMBL/GenBank/DDBJ whole genome shotgun (WGS) entry which is preliminary data.</text>
</comment>
<dbReference type="GO" id="GO:0007423">
    <property type="term" value="P:sensory organ development"/>
    <property type="evidence" value="ECO:0007669"/>
    <property type="project" value="TreeGrafter"/>
</dbReference>